<dbReference type="AlphaFoldDB" id="A0A7R9QR49"/>
<gene>
    <name evidence="2" type="ORF">ONB1V03_LOCUS10744</name>
</gene>
<dbReference type="EMBL" id="CAJPVJ010007494">
    <property type="protein sequence ID" value="CAG2171281.1"/>
    <property type="molecule type" value="Genomic_DNA"/>
</dbReference>
<protein>
    <submittedName>
        <fullName evidence="2">Uncharacterized protein</fullName>
    </submittedName>
</protein>
<accession>A0A7R9QR49</accession>
<evidence type="ECO:0000313" key="3">
    <source>
        <dbReference type="Proteomes" id="UP000728032"/>
    </source>
</evidence>
<organism evidence="2">
    <name type="scientific">Oppiella nova</name>
    <dbReference type="NCBI Taxonomy" id="334625"/>
    <lineage>
        <taxon>Eukaryota</taxon>
        <taxon>Metazoa</taxon>
        <taxon>Ecdysozoa</taxon>
        <taxon>Arthropoda</taxon>
        <taxon>Chelicerata</taxon>
        <taxon>Arachnida</taxon>
        <taxon>Acari</taxon>
        <taxon>Acariformes</taxon>
        <taxon>Sarcoptiformes</taxon>
        <taxon>Oribatida</taxon>
        <taxon>Brachypylina</taxon>
        <taxon>Oppioidea</taxon>
        <taxon>Oppiidae</taxon>
        <taxon>Oppiella</taxon>
    </lineage>
</organism>
<evidence type="ECO:0000313" key="2">
    <source>
        <dbReference type="EMBL" id="CAD7654094.1"/>
    </source>
</evidence>
<proteinExistence type="predicted"/>
<keyword evidence="3" id="KW-1185">Reference proteome</keyword>
<dbReference type="OrthoDB" id="5577209at2759"/>
<feature type="region of interest" description="Disordered" evidence="1">
    <location>
        <begin position="1"/>
        <end position="33"/>
    </location>
</feature>
<name>A0A7R9QR49_9ACAR</name>
<sequence length="165" mass="18942">MSSKTSDMTSKTSDMTSVRPKIRSKHSEKLSGEPLERRTIRFEDKDGIERYYPALHIKFSHTMVFVKYIPPPMKTMADLHLNGHDLTSNVHIQRWMSVVNSFQEMIKRNNSNVVLEQSIFTEKLPFGKHFQNQLKSGACVRSLQSGVIPEICATKSSLIQLIDFQ</sequence>
<evidence type="ECO:0000256" key="1">
    <source>
        <dbReference type="SAM" id="MobiDB-lite"/>
    </source>
</evidence>
<dbReference type="EMBL" id="OC922319">
    <property type="protein sequence ID" value="CAD7654094.1"/>
    <property type="molecule type" value="Genomic_DNA"/>
</dbReference>
<reference evidence="2" key="1">
    <citation type="submission" date="2020-11" db="EMBL/GenBank/DDBJ databases">
        <authorList>
            <person name="Tran Van P."/>
        </authorList>
    </citation>
    <scope>NUCLEOTIDE SEQUENCE</scope>
</reference>
<dbReference type="Proteomes" id="UP000728032">
    <property type="component" value="Unassembled WGS sequence"/>
</dbReference>
<feature type="compositionally biased region" description="Low complexity" evidence="1">
    <location>
        <begin position="1"/>
        <end position="17"/>
    </location>
</feature>